<name>X1TLE2_9ZZZZ</name>
<sequence length="181" mass="20588">MHKKVHTIKPLSRGLPKTGQVVEIIAGDDGTYEKGWWENRLNANNKTRFIDKELVSGEEVVIDKATHLMWVKNVNGLGTDNGATKSIANCITFCEELIFGGYNDWRLPNLFEMISLFKGGIDDPSAHDVEFDNWVSSWTFWCSTINFADTDRGHHIWFQHGLTVEVIPRTASEHFLPVRSL</sequence>
<comment type="caution">
    <text evidence="2">The sequence shown here is derived from an EMBL/GenBank/DDBJ whole genome shotgun (WGS) entry which is preliminary data.</text>
</comment>
<organism evidence="2">
    <name type="scientific">marine sediment metagenome</name>
    <dbReference type="NCBI Taxonomy" id="412755"/>
    <lineage>
        <taxon>unclassified sequences</taxon>
        <taxon>metagenomes</taxon>
        <taxon>ecological metagenomes</taxon>
    </lineage>
</organism>
<evidence type="ECO:0000313" key="2">
    <source>
        <dbReference type="EMBL" id="GAI92181.1"/>
    </source>
</evidence>
<dbReference type="InterPro" id="IPR011460">
    <property type="entry name" value="Lcl_C"/>
</dbReference>
<dbReference type="AlphaFoldDB" id="X1TLE2"/>
<dbReference type="Pfam" id="PF07603">
    <property type="entry name" value="Lcl_C"/>
    <property type="match status" value="1"/>
</dbReference>
<accession>X1TLE2</accession>
<evidence type="ECO:0000259" key="1">
    <source>
        <dbReference type="Pfam" id="PF07603"/>
    </source>
</evidence>
<gene>
    <name evidence="2" type="ORF">S12H4_28773</name>
</gene>
<protein>
    <recommendedName>
        <fullName evidence="1">Lcl C-terminal domain-containing protein</fullName>
    </recommendedName>
</protein>
<proteinExistence type="predicted"/>
<dbReference type="EMBL" id="BARW01016534">
    <property type="protein sequence ID" value="GAI92181.1"/>
    <property type="molecule type" value="Genomic_DNA"/>
</dbReference>
<reference evidence="2" key="1">
    <citation type="journal article" date="2014" name="Front. Microbiol.">
        <title>High frequency of phylogenetically diverse reductive dehalogenase-homologous genes in deep subseafloor sedimentary metagenomes.</title>
        <authorList>
            <person name="Kawai M."/>
            <person name="Futagami T."/>
            <person name="Toyoda A."/>
            <person name="Takaki Y."/>
            <person name="Nishi S."/>
            <person name="Hori S."/>
            <person name="Arai W."/>
            <person name="Tsubouchi T."/>
            <person name="Morono Y."/>
            <person name="Uchiyama I."/>
            <person name="Ito T."/>
            <person name="Fujiyama A."/>
            <person name="Inagaki F."/>
            <person name="Takami H."/>
        </authorList>
    </citation>
    <scope>NUCLEOTIDE SEQUENCE</scope>
    <source>
        <strain evidence="2">Expedition CK06-06</strain>
    </source>
</reference>
<feature type="domain" description="Lcl C-terminal" evidence="1">
    <location>
        <begin position="60"/>
        <end position="179"/>
    </location>
</feature>